<dbReference type="EMBL" id="QWVT01000023">
    <property type="protein sequence ID" value="RID84137.1"/>
    <property type="molecule type" value="Genomic_DNA"/>
</dbReference>
<dbReference type="Proteomes" id="UP000265816">
    <property type="component" value="Unassembled WGS sequence"/>
</dbReference>
<dbReference type="InterPro" id="IPR036922">
    <property type="entry name" value="Rieske_2Fe-2S_sf"/>
</dbReference>
<accession>A0A398B2P1</accession>
<dbReference type="SUPFAM" id="SSF50022">
    <property type="entry name" value="ISP domain"/>
    <property type="match status" value="1"/>
</dbReference>
<reference evidence="1 2" key="1">
    <citation type="submission" date="2018-08" db="EMBL/GenBank/DDBJ databases">
        <title>Bacillus jemisoniae sp. nov., Bacillus chryseoplanitiae sp. nov., Bacillus resnikiae sp. nov., and Bacillus frankliniae sp. nov., isolated from Viking spacecraft and associated surfaces.</title>
        <authorList>
            <person name="Seuylemezian A."/>
            <person name="Vaishampayan P."/>
        </authorList>
    </citation>
    <scope>NUCLEOTIDE SEQUENCE [LARGE SCALE GENOMIC DNA]</scope>
    <source>
        <strain evidence="1 2">JJ-247</strain>
    </source>
</reference>
<dbReference type="AlphaFoldDB" id="A0A398B2P1"/>
<evidence type="ECO:0000313" key="1">
    <source>
        <dbReference type="EMBL" id="RID84137.1"/>
    </source>
</evidence>
<name>A0A398B2P1_9BACI</name>
<protein>
    <recommendedName>
        <fullName evidence="3">Rieske domain-containing protein</fullName>
    </recommendedName>
</protein>
<organism evidence="1 2">
    <name type="scientific">Mesobacillus zeae</name>
    <dbReference type="NCBI Taxonomy" id="1917180"/>
    <lineage>
        <taxon>Bacteria</taxon>
        <taxon>Bacillati</taxon>
        <taxon>Bacillota</taxon>
        <taxon>Bacilli</taxon>
        <taxon>Bacillales</taxon>
        <taxon>Bacillaceae</taxon>
        <taxon>Mesobacillus</taxon>
    </lineage>
</organism>
<evidence type="ECO:0000313" key="2">
    <source>
        <dbReference type="Proteomes" id="UP000265816"/>
    </source>
</evidence>
<dbReference type="RefSeq" id="WP_119113405.1">
    <property type="nucleotide sequence ID" value="NZ_CBCSEO010000010.1"/>
</dbReference>
<sequence>MKRLDFIREMQSSLFKTVRSVYEPFLAEDVEKLERAADKALGLQWHHACTSGELSSPIEQKFINGKPVILIKSEGNMRAFSGICPACSNLLILSTLYSSGKCVICEKDYNFLTGEGSLYLEEYPVREQDGSLQICCKRILLKK</sequence>
<proteinExistence type="predicted"/>
<dbReference type="GO" id="GO:0051537">
    <property type="term" value="F:2 iron, 2 sulfur cluster binding"/>
    <property type="evidence" value="ECO:0007669"/>
    <property type="project" value="InterPro"/>
</dbReference>
<comment type="caution">
    <text evidence="1">The sequence shown here is derived from an EMBL/GenBank/DDBJ whole genome shotgun (WGS) entry which is preliminary data.</text>
</comment>
<dbReference type="OrthoDB" id="2696394at2"/>
<gene>
    <name evidence="1" type="ORF">D1970_13535</name>
</gene>
<keyword evidence="2" id="KW-1185">Reference proteome</keyword>
<evidence type="ECO:0008006" key="3">
    <source>
        <dbReference type="Google" id="ProtNLM"/>
    </source>
</evidence>